<dbReference type="Gene3D" id="1.25.40.590">
    <property type="entry name" value="Type IV / VI secretion system, DotU"/>
    <property type="match status" value="1"/>
</dbReference>
<dbReference type="PANTHER" id="PTHR38033:SF1">
    <property type="entry name" value="DOTU FAMILY TYPE IV_VI SECRETION SYSTEM PROTEIN"/>
    <property type="match status" value="1"/>
</dbReference>
<protein>
    <submittedName>
        <fullName evidence="3">Type VI secretion system protein ImpK</fullName>
    </submittedName>
</protein>
<accession>A0A0J5WQ42</accession>
<dbReference type="InterPro" id="IPR038522">
    <property type="entry name" value="T4/T6SS_DotU_sf"/>
</dbReference>
<keyword evidence="1" id="KW-0472">Membrane</keyword>
<evidence type="ECO:0000313" key="3">
    <source>
        <dbReference type="EMBL" id="KML54616.1"/>
    </source>
</evidence>
<dbReference type="PATRIC" id="fig|292.27.peg.4274"/>
<dbReference type="NCBIfam" id="TIGR03349">
    <property type="entry name" value="IV_VI_DotU"/>
    <property type="match status" value="1"/>
</dbReference>
<comment type="caution">
    <text evidence="3">The sequence shown here is derived from an EMBL/GenBank/DDBJ whole genome shotgun (WGS) entry which is preliminary data.</text>
</comment>
<gene>
    <name evidence="3" type="ORF">VL15_20845</name>
</gene>
<evidence type="ECO:0000313" key="4">
    <source>
        <dbReference type="Proteomes" id="UP000036338"/>
    </source>
</evidence>
<feature type="domain" description="Type IV / VI secretion system DotU" evidence="2">
    <location>
        <begin position="3"/>
        <end position="208"/>
    </location>
</feature>
<evidence type="ECO:0000259" key="2">
    <source>
        <dbReference type="Pfam" id="PF09850"/>
    </source>
</evidence>
<dbReference type="PANTHER" id="PTHR38033">
    <property type="entry name" value="MEMBRANE PROTEIN-RELATED"/>
    <property type="match status" value="1"/>
</dbReference>
<keyword evidence="1" id="KW-0812">Transmembrane</keyword>
<dbReference type="Pfam" id="PF09850">
    <property type="entry name" value="DotU"/>
    <property type="match status" value="1"/>
</dbReference>
<dbReference type="Proteomes" id="UP000036338">
    <property type="component" value="Unassembled WGS sequence"/>
</dbReference>
<name>A0A0J5WQ42_BURCE</name>
<organism evidence="3 4">
    <name type="scientific">Burkholderia cepacia</name>
    <name type="common">Pseudomonas cepacia</name>
    <dbReference type="NCBI Taxonomy" id="292"/>
    <lineage>
        <taxon>Bacteria</taxon>
        <taxon>Pseudomonadati</taxon>
        <taxon>Pseudomonadota</taxon>
        <taxon>Betaproteobacteria</taxon>
        <taxon>Burkholderiales</taxon>
        <taxon>Burkholderiaceae</taxon>
        <taxon>Burkholderia</taxon>
        <taxon>Burkholderia cepacia complex</taxon>
    </lineage>
</organism>
<keyword evidence="1" id="KW-1133">Transmembrane helix</keyword>
<evidence type="ECO:0000256" key="1">
    <source>
        <dbReference type="SAM" id="Phobius"/>
    </source>
</evidence>
<proteinExistence type="predicted"/>
<dbReference type="RefSeq" id="WP_048248199.1">
    <property type="nucleotide sequence ID" value="NZ_LDWR01000036.1"/>
</dbReference>
<dbReference type="AlphaFoldDB" id="A0A0J5WQ42"/>
<sequence>MKLSDSLMPLFAYVRLFLQSPRGDVAEVAQRIDALIENARNHAVRIGTTNSDFDDALFAVCAWTDETLLNSGWDDADCWTQQLLQKRHFDTSHAGVEFFERIDHLDGARGNVLEIYLFCVKLGFRGRYGYDDNRQPLDEIQRRASEILSADVPMPAEGESPFPAAYACTDPCDAAARALARRRRLKLTSLNFGVPLATLLSLYLIYHIIILTMVNSALPKLQ</sequence>
<reference evidence="3 4" key="1">
    <citation type="submission" date="2015-05" db="EMBL/GenBank/DDBJ databases">
        <title>Draft genome of Burkholderia cepacia LK29.</title>
        <authorList>
            <person name="Chan X.Y."/>
        </authorList>
    </citation>
    <scope>NUCLEOTIDE SEQUENCE [LARGE SCALE GENOMIC DNA]</scope>
    <source>
        <strain evidence="3 4">LK29</strain>
    </source>
</reference>
<dbReference type="InterPro" id="IPR017732">
    <property type="entry name" value="T4/T6SS_DotU"/>
</dbReference>
<dbReference type="EMBL" id="LDWR01000036">
    <property type="protein sequence ID" value="KML54616.1"/>
    <property type="molecule type" value="Genomic_DNA"/>
</dbReference>
<feature type="transmembrane region" description="Helical" evidence="1">
    <location>
        <begin position="190"/>
        <end position="214"/>
    </location>
</feature>